<name>A0ACC0B5V8_CATRO</name>
<evidence type="ECO:0000313" key="2">
    <source>
        <dbReference type="Proteomes" id="UP001060085"/>
    </source>
</evidence>
<organism evidence="1 2">
    <name type="scientific">Catharanthus roseus</name>
    <name type="common">Madagascar periwinkle</name>
    <name type="synonym">Vinca rosea</name>
    <dbReference type="NCBI Taxonomy" id="4058"/>
    <lineage>
        <taxon>Eukaryota</taxon>
        <taxon>Viridiplantae</taxon>
        <taxon>Streptophyta</taxon>
        <taxon>Embryophyta</taxon>
        <taxon>Tracheophyta</taxon>
        <taxon>Spermatophyta</taxon>
        <taxon>Magnoliopsida</taxon>
        <taxon>eudicotyledons</taxon>
        <taxon>Gunneridae</taxon>
        <taxon>Pentapetalae</taxon>
        <taxon>asterids</taxon>
        <taxon>lamiids</taxon>
        <taxon>Gentianales</taxon>
        <taxon>Apocynaceae</taxon>
        <taxon>Rauvolfioideae</taxon>
        <taxon>Vinceae</taxon>
        <taxon>Catharanthinae</taxon>
        <taxon>Catharanthus</taxon>
    </lineage>
</organism>
<protein>
    <submittedName>
        <fullName evidence="1">Uncharacterized protein</fullName>
    </submittedName>
</protein>
<reference evidence="2" key="1">
    <citation type="journal article" date="2023" name="Nat. Plants">
        <title>Single-cell RNA sequencing provides a high-resolution roadmap for understanding the multicellular compartmentation of specialized metabolism.</title>
        <authorList>
            <person name="Sun S."/>
            <person name="Shen X."/>
            <person name="Li Y."/>
            <person name="Li Y."/>
            <person name="Wang S."/>
            <person name="Li R."/>
            <person name="Zhang H."/>
            <person name="Shen G."/>
            <person name="Guo B."/>
            <person name="Wei J."/>
            <person name="Xu J."/>
            <person name="St-Pierre B."/>
            <person name="Chen S."/>
            <person name="Sun C."/>
        </authorList>
    </citation>
    <scope>NUCLEOTIDE SEQUENCE [LARGE SCALE GENOMIC DNA]</scope>
</reference>
<evidence type="ECO:0000313" key="1">
    <source>
        <dbReference type="EMBL" id="KAI5667913.1"/>
    </source>
</evidence>
<sequence length="127" mass="14155">MTWAVLFTLRVDLFKEGHSTVEGLAQLVFTRTLHHALGWVGHLVESQRRFIFDDLVMGSRLCPWNLTVAVHVLLNLGIVAILMCLDSLRLLSYARTPHVVPRGTQIPYSVAVNPVAGLEVSQVVLEL</sequence>
<gene>
    <name evidence="1" type="ORF">M9H77_17766</name>
</gene>
<dbReference type="Proteomes" id="UP001060085">
    <property type="component" value="Linkage Group LG04"/>
</dbReference>
<proteinExistence type="predicted"/>
<keyword evidence="2" id="KW-1185">Reference proteome</keyword>
<comment type="caution">
    <text evidence="1">The sequence shown here is derived from an EMBL/GenBank/DDBJ whole genome shotgun (WGS) entry which is preliminary data.</text>
</comment>
<accession>A0ACC0B5V8</accession>
<dbReference type="EMBL" id="CM044704">
    <property type="protein sequence ID" value="KAI5667913.1"/>
    <property type="molecule type" value="Genomic_DNA"/>
</dbReference>